<dbReference type="EMBL" id="FRAH01000064">
    <property type="protein sequence ID" value="SHL07344.1"/>
    <property type="molecule type" value="Genomic_DNA"/>
</dbReference>
<dbReference type="InterPro" id="IPR027954">
    <property type="entry name" value="Transcobalamin-like_C"/>
</dbReference>
<dbReference type="AlphaFoldDB" id="A0A1M6XMZ5"/>
<reference evidence="2 3" key="1">
    <citation type="submission" date="2016-11" db="EMBL/GenBank/DDBJ databases">
        <authorList>
            <person name="Jaros S."/>
            <person name="Januszkiewicz K."/>
            <person name="Wedrychowicz H."/>
        </authorList>
    </citation>
    <scope>NUCLEOTIDE SEQUENCE [LARGE SCALE GENOMIC DNA]</scope>
    <source>
        <strain evidence="2 3">DSM 14214</strain>
    </source>
</reference>
<dbReference type="OrthoDB" id="1906526at2"/>
<evidence type="ECO:0000313" key="3">
    <source>
        <dbReference type="Proteomes" id="UP000183975"/>
    </source>
</evidence>
<keyword evidence="3" id="KW-1185">Reference proteome</keyword>
<accession>A0A1M6XMZ5</accession>
<gene>
    <name evidence="2" type="ORF">SAMN02745138_02824</name>
</gene>
<evidence type="ECO:0000259" key="1">
    <source>
        <dbReference type="Pfam" id="PF14478"/>
    </source>
</evidence>
<sequence>MQKKQTKIAGILLVLCCVLALIVFFQTRPDTAAGEKHITISVVHSDSSKSTFSYDTDAEYLGEALTEQNLAEGTEGPYGMFITTVDGETADDSKEQWWCITKDGEMVNTGADQTPIQDQDQFELTLKEGY</sequence>
<protein>
    <recommendedName>
        <fullName evidence="1">Transcobalamin-like C-terminal domain-containing protein</fullName>
    </recommendedName>
</protein>
<organism evidence="2 3">
    <name type="scientific">Anaerotignum lactatifermentans DSM 14214</name>
    <dbReference type="NCBI Taxonomy" id="1121323"/>
    <lineage>
        <taxon>Bacteria</taxon>
        <taxon>Bacillati</taxon>
        <taxon>Bacillota</taxon>
        <taxon>Clostridia</taxon>
        <taxon>Lachnospirales</taxon>
        <taxon>Anaerotignaceae</taxon>
        <taxon>Anaerotignum</taxon>
    </lineage>
</organism>
<dbReference type="Proteomes" id="UP000183975">
    <property type="component" value="Unassembled WGS sequence"/>
</dbReference>
<proteinExistence type="predicted"/>
<feature type="domain" description="Transcobalamin-like C-terminal" evidence="1">
    <location>
        <begin position="63"/>
        <end position="127"/>
    </location>
</feature>
<dbReference type="GeneID" id="78175777"/>
<dbReference type="RefSeq" id="WP_072852839.1">
    <property type="nucleotide sequence ID" value="NZ_FRAH01000064.1"/>
</dbReference>
<dbReference type="Pfam" id="PF14478">
    <property type="entry name" value="DUF4430"/>
    <property type="match status" value="1"/>
</dbReference>
<evidence type="ECO:0000313" key="2">
    <source>
        <dbReference type="EMBL" id="SHL07344.1"/>
    </source>
</evidence>
<name>A0A1M6XMZ5_9FIRM</name>
<dbReference type="Gene3D" id="2.170.130.30">
    <property type="match status" value="1"/>
</dbReference>